<comment type="pathway">
    <text evidence="1 10">Nucleoside biosynthesis; alpha-ribazole biosynthesis; alpha-ribazole from 5,6-dimethylbenzimidazole: step 1/2.</text>
</comment>
<dbReference type="Gene3D" id="3.40.50.10210">
    <property type="match status" value="1"/>
</dbReference>
<proteinExistence type="inferred from homology"/>
<comment type="similarity">
    <text evidence="2 10">Belongs to the CobT family.</text>
</comment>
<sequence length="356" mass="35661">MSRTLSDVLAAIRPVDPALFPVAKAHLDNLTKPRGSLGRLEELAARLFAISGGQPPVVDPARIYVCAGDHGVAEAGVSLFPQEVTRQMVANFLAGGAGINVLAATAGIDLRVVDAGCLGEPFPAHPRFAGARVASGTASFLNGPAMSREICVKALTLGVSLADQAAAEGVKALGTGDMGIANTTPSTALFCAYLGLSAKDITGPGTGLDTHGVARKAEVIDAGLALHRDVVASGDPVAILAALGGLEIACLAGLVLGAAANRLPIAVDGFISTAAYTAARAICPTVADYAVLSHASAEPGYAAIMSAMGQKPLLDLGLRLGEGTGAALALFLLRASANVYNDMATFAAAGVNSGEA</sequence>
<evidence type="ECO:0000256" key="9">
    <source>
        <dbReference type="ARBA" id="ARBA00047340"/>
    </source>
</evidence>
<evidence type="ECO:0000256" key="4">
    <source>
        <dbReference type="ARBA" id="ARBA00015486"/>
    </source>
</evidence>
<dbReference type="InterPro" id="IPR003200">
    <property type="entry name" value="Nict_dMeBzImd_PRibTrfase"/>
</dbReference>
<dbReference type="UniPathway" id="UPA00061">
    <property type="reaction ID" value="UER00516"/>
</dbReference>
<dbReference type="InterPro" id="IPR023195">
    <property type="entry name" value="Nict_dMeBzImd_PRibTrfase_N"/>
</dbReference>
<dbReference type="RefSeq" id="WP_160963769.1">
    <property type="nucleotide sequence ID" value="NZ_WVUD01000056.1"/>
</dbReference>
<dbReference type="NCBIfam" id="NF000996">
    <property type="entry name" value="PRK00105.1"/>
    <property type="match status" value="1"/>
</dbReference>
<dbReference type="PANTHER" id="PTHR43463">
    <property type="entry name" value="NICOTINATE-NUCLEOTIDE--DIMETHYLBENZIMIDAZOLE PHOSPHORIBOSYLTRANSFERASE"/>
    <property type="match status" value="1"/>
</dbReference>
<keyword evidence="6 10" id="KW-0328">Glycosyltransferase</keyword>
<comment type="caution">
    <text evidence="11">The sequence shown here is derived from an EMBL/GenBank/DDBJ whole genome shotgun (WGS) entry which is preliminary data.</text>
</comment>
<comment type="function">
    <text evidence="10">Catalyzes the synthesis of alpha-ribazole-5'-phosphate from nicotinate mononucleotide (NAMN) and 5,6-dimethylbenzimidazole (DMB).</text>
</comment>
<dbReference type="EC" id="2.4.2.21" evidence="3 10"/>
<dbReference type="GO" id="GO:0008939">
    <property type="term" value="F:nicotinate-nucleotide-dimethylbenzimidazole phosphoribosyltransferase activity"/>
    <property type="evidence" value="ECO:0007669"/>
    <property type="project" value="UniProtKB-UniRule"/>
</dbReference>
<accession>A0A7C9N483</accession>
<evidence type="ECO:0000256" key="7">
    <source>
        <dbReference type="ARBA" id="ARBA00022679"/>
    </source>
</evidence>
<dbReference type="Gene3D" id="1.10.1610.10">
    <property type="match status" value="1"/>
</dbReference>
<evidence type="ECO:0000256" key="10">
    <source>
        <dbReference type="HAMAP-Rule" id="MF_00230"/>
    </source>
</evidence>
<reference evidence="11 12" key="1">
    <citation type="submission" date="2020-01" db="EMBL/GenBank/DDBJ databases">
        <title>Genome sequence of Desulfovibrio aerotolerans DSM 16695(T).</title>
        <authorList>
            <person name="Karnachuk O."/>
            <person name="Avakyan M."/>
            <person name="Mardanov A."/>
            <person name="Kadnikov V."/>
            <person name="Ravin N."/>
        </authorList>
    </citation>
    <scope>NUCLEOTIDE SEQUENCE [LARGE SCALE GENOMIC DNA]</scope>
    <source>
        <strain evidence="11 12">DSM 16695</strain>
    </source>
</reference>
<dbReference type="EMBL" id="WVUD01000056">
    <property type="protein sequence ID" value="MYL85111.1"/>
    <property type="molecule type" value="Genomic_DNA"/>
</dbReference>
<name>A0A7C9N483_9BACT</name>
<dbReference type="InterPro" id="IPR017846">
    <property type="entry name" value="Nict_dMeBzImd_PRibTrfase_bact"/>
</dbReference>
<comment type="catalytic activity">
    <reaction evidence="9 10">
        <text>5,6-dimethylbenzimidazole + nicotinate beta-D-ribonucleotide = alpha-ribazole 5'-phosphate + nicotinate + H(+)</text>
        <dbReference type="Rhea" id="RHEA:11196"/>
        <dbReference type="ChEBI" id="CHEBI:15378"/>
        <dbReference type="ChEBI" id="CHEBI:15890"/>
        <dbReference type="ChEBI" id="CHEBI:32544"/>
        <dbReference type="ChEBI" id="CHEBI:57502"/>
        <dbReference type="ChEBI" id="CHEBI:57918"/>
        <dbReference type="EC" id="2.4.2.21"/>
    </reaction>
</comment>
<dbReference type="AlphaFoldDB" id="A0A7C9N483"/>
<feature type="active site" description="Proton acceptor" evidence="10">
    <location>
        <position position="322"/>
    </location>
</feature>
<evidence type="ECO:0000256" key="5">
    <source>
        <dbReference type="ARBA" id="ARBA00022573"/>
    </source>
</evidence>
<dbReference type="Pfam" id="PF02277">
    <property type="entry name" value="DBI_PRT"/>
    <property type="match status" value="1"/>
</dbReference>
<dbReference type="CDD" id="cd02439">
    <property type="entry name" value="DMB-PRT_CobT"/>
    <property type="match status" value="1"/>
</dbReference>
<dbReference type="GO" id="GO:0009236">
    <property type="term" value="P:cobalamin biosynthetic process"/>
    <property type="evidence" value="ECO:0007669"/>
    <property type="project" value="UniProtKB-UniRule"/>
</dbReference>
<keyword evidence="7 10" id="KW-0808">Transferase</keyword>
<organism evidence="11 12">
    <name type="scientific">Solidesulfovibrio aerotolerans</name>
    <dbReference type="NCBI Taxonomy" id="295255"/>
    <lineage>
        <taxon>Bacteria</taxon>
        <taxon>Pseudomonadati</taxon>
        <taxon>Thermodesulfobacteriota</taxon>
        <taxon>Desulfovibrionia</taxon>
        <taxon>Desulfovibrionales</taxon>
        <taxon>Desulfovibrionaceae</taxon>
        <taxon>Solidesulfovibrio</taxon>
    </lineage>
</organism>
<dbReference type="OrthoDB" id="9781491at2"/>
<dbReference type="Proteomes" id="UP000482487">
    <property type="component" value="Unassembled WGS sequence"/>
</dbReference>
<protein>
    <recommendedName>
        <fullName evidence="4 10">Nicotinate-nucleotide--dimethylbenzimidazole phosphoribosyltransferase</fullName>
        <shortName evidence="10">NN:DBI PRT</shortName>
        <ecNumber evidence="3 10">2.4.2.21</ecNumber>
    </recommendedName>
    <alternativeName>
        <fullName evidence="8 10">N(1)-alpha-phosphoribosyltransferase</fullName>
    </alternativeName>
</protein>
<gene>
    <name evidence="10 11" type="primary">cobT</name>
    <name evidence="11" type="ORF">GTA51_18560</name>
</gene>
<evidence type="ECO:0000256" key="8">
    <source>
        <dbReference type="ARBA" id="ARBA00030686"/>
    </source>
</evidence>
<evidence type="ECO:0000313" key="12">
    <source>
        <dbReference type="Proteomes" id="UP000482487"/>
    </source>
</evidence>
<dbReference type="PANTHER" id="PTHR43463:SF1">
    <property type="entry name" value="NICOTINATE-NUCLEOTIDE--DIMETHYLBENZIMIDAZOLE PHOSPHORIBOSYLTRANSFERASE"/>
    <property type="match status" value="1"/>
</dbReference>
<dbReference type="SUPFAM" id="SSF52733">
    <property type="entry name" value="Nicotinate mononucleotide:5,6-dimethylbenzimidazole phosphoribosyltransferase (CobT)"/>
    <property type="match status" value="1"/>
</dbReference>
<dbReference type="FunFam" id="3.40.50.10210:FF:000001">
    <property type="entry name" value="Nicotinate-nucleotide--dimethylbenzimidazole phosphoribosyltransferase"/>
    <property type="match status" value="1"/>
</dbReference>
<evidence type="ECO:0000313" key="11">
    <source>
        <dbReference type="EMBL" id="MYL85111.1"/>
    </source>
</evidence>
<evidence type="ECO:0000256" key="3">
    <source>
        <dbReference type="ARBA" id="ARBA00011991"/>
    </source>
</evidence>
<evidence type="ECO:0000256" key="6">
    <source>
        <dbReference type="ARBA" id="ARBA00022676"/>
    </source>
</evidence>
<keyword evidence="5 10" id="KW-0169">Cobalamin biosynthesis</keyword>
<evidence type="ECO:0000256" key="2">
    <source>
        <dbReference type="ARBA" id="ARBA00007110"/>
    </source>
</evidence>
<evidence type="ECO:0000256" key="1">
    <source>
        <dbReference type="ARBA" id="ARBA00005049"/>
    </source>
</evidence>
<keyword evidence="12" id="KW-1185">Reference proteome</keyword>
<dbReference type="InterPro" id="IPR036087">
    <property type="entry name" value="Nict_dMeBzImd_PRibTrfase_sf"/>
</dbReference>
<dbReference type="NCBIfam" id="TIGR03160">
    <property type="entry name" value="cobT_DBIPRT"/>
    <property type="match status" value="1"/>
</dbReference>
<dbReference type="HAMAP" id="MF_00230">
    <property type="entry name" value="CobT"/>
    <property type="match status" value="1"/>
</dbReference>